<accession>A0ABV9ZVZ3</accession>
<dbReference type="RefSeq" id="WP_382040443.1">
    <property type="nucleotide sequence ID" value="NZ_JBHSKJ010000006.1"/>
</dbReference>
<evidence type="ECO:0000256" key="1">
    <source>
        <dbReference type="ARBA" id="ARBA00004752"/>
    </source>
</evidence>
<evidence type="ECO:0000313" key="11">
    <source>
        <dbReference type="EMBL" id="MFC5145507.1"/>
    </source>
</evidence>
<dbReference type="PANTHER" id="PTHR30582:SF2">
    <property type="entry name" value="L,D-TRANSPEPTIDASE YCIB-RELATED"/>
    <property type="match status" value="1"/>
</dbReference>
<comment type="caution">
    <text evidence="11">The sequence shown here is derived from an EMBL/GenBank/DDBJ whole genome shotgun (WGS) entry which is preliminary data.</text>
</comment>
<feature type="domain" description="L,D-TPase catalytic" evidence="10">
    <location>
        <begin position="183"/>
        <end position="310"/>
    </location>
</feature>
<dbReference type="Pfam" id="PF03734">
    <property type="entry name" value="YkuD"/>
    <property type="match status" value="1"/>
</dbReference>
<dbReference type="Gene3D" id="2.40.440.10">
    <property type="entry name" value="L,D-transpeptidase catalytic domain-like"/>
    <property type="match status" value="1"/>
</dbReference>
<gene>
    <name evidence="11" type="ORF">ACFPP6_12640</name>
</gene>
<evidence type="ECO:0000313" key="12">
    <source>
        <dbReference type="Proteomes" id="UP001596222"/>
    </source>
</evidence>
<evidence type="ECO:0000256" key="9">
    <source>
        <dbReference type="SAM" id="SignalP"/>
    </source>
</evidence>
<dbReference type="EMBL" id="JBHSKJ010000006">
    <property type="protein sequence ID" value="MFC5145507.1"/>
    <property type="molecule type" value="Genomic_DNA"/>
</dbReference>
<comment type="pathway">
    <text evidence="1 7">Cell wall biogenesis; peptidoglycan biosynthesis.</text>
</comment>
<proteinExistence type="predicted"/>
<feature type="signal peptide" evidence="9">
    <location>
        <begin position="1"/>
        <end position="30"/>
    </location>
</feature>
<dbReference type="Pfam" id="PF17964">
    <property type="entry name" value="Big_10"/>
    <property type="match status" value="1"/>
</dbReference>
<reference evidence="12" key="1">
    <citation type="journal article" date="2019" name="Int. J. Syst. Evol. Microbiol.">
        <title>The Global Catalogue of Microorganisms (GCM) 10K type strain sequencing project: providing services to taxonomists for standard genome sequencing and annotation.</title>
        <authorList>
            <consortium name="The Broad Institute Genomics Platform"/>
            <consortium name="The Broad Institute Genome Sequencing Center for Infectious Disease"/>
            <person name="Wu L."/>
            <person name="Ma J."/>
        </authorList>
    </citation>
    <scope>NUCLEOTIDE SEQUENCE [LARGE SCALE GENOMIC DNA]</scope>
    <source>
        <strain evidence="12">CGMCC 4.1641</strain>
    </source>
</reference>
<dbReference type="InterPro" id="IPR005490">
    <property type="entry name" value="LD_TPept_cat_dom"/>
</dbReference>
<keyword evidence="5" id="KW-0012">Acyltransferase</keyword>
<keyword evidence="3 7" id="KW-0133">Cell shape</keyword>
<keyword evidence="2" id="KW-0808">Transferase</keyword>
<sequence>MRRLSRCVGLSAALALAGLAVTGCGGGAEAEEKAGRKASSASGPAAASASPSPSASPVTEKPAPAAKMLPGAARTVRPEIAPANGEKVGVGQPVALVFKQQKVSKELRAGIEGRLKVSTSPQVPGAWHWNETKGDTRVHFRPEKYWPAGTKVTLDARLAGVQLAEGTAAAGDRTVSFTVGDSMVSTVDLKARKLTVVRNGKTLRTIPVSGGDESKGFGTREGIKTILAKEGRVVMDSLSIGIPRNHPDGFFGSYDYSMRETISGEYVHAAPDNAESFGKENVSHGCIGMSTEDAKWLYGLSLKGDVVQVTGSTKPKPMDRFGNGYGDWNISWQEWLEGSALGVRTGA</sequence>
<feature type="compositionally biased region" description="Low complexity" evidence="8">
    <location>
        <begin position="37"/>
        <end position="57"/>
    </location>
</feature>
<dbReference type="InterPro" id="IPR038063">
    <property type="entry name" value="Transpep_catalytic_dom"/>
</dbReference>
<dbReference type="PANTHER" id="PTHR30582">
    <property type="entry name" value="L,D-TRANSPEPTIDASE"/>
    <property type="match status" value="1"/>
</dbReference>
<keyword evidence="12" id="KW-1185">Reference proteome</keyword>
<dbReference type="InterPro" id="IPR041280">
    <property type="entry name" value="Big_10"/>
</dbReference>
<evidence type="ECO:0000256" key="2">
    <source>
        <dbReference type="ARBA" id="ARBA00022679"/>
    </source>
</evidence>
<evidence type="ECO:0000256" key="7">
    <source>
        <dbReference type="PROSITE-ProRule" id="PRU01373"/>
    </source>
</evidence>
<feature type="active site" description="Nucleophile" evidence="7">
    <location>
        <position position="286"/>
    </location>
</feature>
<evidence type="ECO:0000256" key="3">
    <source>
        <dbReference type="ARBA" id="ARBA00022960"/>
    </source>
</evidence>
<organism evidence="11 12">
    <name type="scientific">Streptomyces aureoversilis</name>
    <dbReference type="NCBI Taxonomy" id="67277"/>
    <lineage>
        <taxon>Bacteria</taxon>
        <taxon>Bacillati</taxon>
        <taxon>Actinomycetota</taxon>
        <taxon>Actinomycetes</taxon>
        <taxon>Kitasatosporales</taxon>
        <taxon>Streptomycetaceae</taxon>
        <taxon>Streptomyces</taxon>
    </lineage>
</organism>
<feature type="region of interest" description="Disordered" evidence="8">
    <location>
        <begin position="27"/>
        <end position="65"/>
    </location>
</feature>
<dbReference type="PROSITE" id="PS51257">
    <property type="entry name" value="PROKAR_LIPOPROTEIN"/>
    <property type="match status" value="1"/>
</dbReference>
<dbReference type="Proteomes" id="UP001596222">
    <property type="component" value="Unassembled WGS sequence"/>
</dbReference>
<dbReference type="InterPro" id="IPR050979">
    <property type="entry name" value="LD-transpeptidase"/>
</dbReference>
<feature type="chain" id="PRO_5046006579" evidence="9">
    <location>
        <begin position="31"/>
        <end position="347"/>
    </location>
</feature>
<evidence type="ECO:0000256" key="6">
    <source>
        <dbReference type="ARBA" id="ARBA00023316"/>
    </source>
</evidence>
<dbReference type="SUPFAM" id="SSF141523">
    <property type="entry name" value="L,D-transpeptidase catalytic domain-like"/>
    <property type="match status" value="1"/>
</dbReference>
<dbReference type="CDD" id="cd16913">
    <property type="entry name" value="YkuD_like"/>
    <property type="match status" value="1"/>
</dbReference>
<feature type="active site" description="Proton donor/acceptor" evidence="7">
    <location>
        <position position="268"/>
    </location>
</feature>
<dbReference type="CDD" id="cd13432">
    <property type="entry name" value="LDT_IgD_like_2"/>
    <property type="match status" value="1"/>
</dbReference>
<dbReference type="PROSITE" id="PS52029">
    <property type="entry name" value="LD_TPASE"/>
    <property type="match status" value="1"/>
</dbReference>
<keyword evidence="4 7" id="KW-0573">Peptidoglycan synthesis</keyword>
<keyword evidence="9" id="KW-0732">Signal</keyword>
<evidence type="ECO:0000259" key="10">
    <source>
        <dbReference type="PROSITE" id="PS52029"/>
    </source>
</evidence>
<protein>
    <submittedName>
        <fullName evidence="11">Ig-like domain-containing protein</fullName>
    </submittedName>
</protein>
<keyword evidence="6 7" id="KW-0961">Cell wall biogenesis/degradation</keyword>
<evidence type="ECO:0000256" key="5">
    <source>
        <dbReference type="ARBA" id="ARBA00023315"/>
    </source>
</evidence>
<name>A0ABV9ZVZ3_9ACTN</name>
<dbReference type="Gene3D" id="2.60.40.3710">
    <property type="match status" value="1"/>
</dbReference>
<evidence type="ECO:0000256" key="8">
    <source>
        <dbReference type="SAM" id="MobiDB-lite"/>
    </source>
</evidence>
<evidence type="ECO:0000256" key="4">
    <source>
        <dbReference type="ARBA" id="ARBA00022984"/>
    </source>
</evidence>